<dbReference type="SUPFAM" id="SSF51556">
    <property type="entry name" value="Metallo-dependent hydrolases"/>
    <property type="match status" value="1"/>
</dbReference>
<dbReference type="InterPro" id="IPR011059">
    <property type="entry name" value="Metal-dep_hydrolase_composite"/>
</dbReference>
<dbReference type="InterPro" id="IPR023100">
    <property type="entry name" value="D-aminoacylase_insert_dom_sf"/>
</dbReference>
<dbReference type="GO" id="GO:0016811">
    <property type="term" value="F:hydrolase activity, acting on carbon-nitrogen (but not peptide) bonds, in linear amides"/>
    <property type="evidence" value="ECO:0007669"/>
    <property type="project" value="InterPro"/>
</dbReference>
<organism evidence="2 3">
    <name type="scientific">Hydrogenispora ethanolica</name>
    <dbReference type="NCBI Taxonomy" id="1082276"/>
    <lineage>
        <taxon>Bacteria</taxon>
        <taxon>Bacillati</taxon>
        <taxon>Bacillota</taxon>
        <taxon>Hydrogenispora</taxon>
    </lineage>
</organism>
<dbReference type="InterPro" id="IPR050378">
    <property type="entry name" value="Metallo-dep_Hydrolases_sf"/>
</dbReference>
<keyword evidence="3" id="KW-1185">Reference proteome</keyword>
<dbReference type="SUPFAM" id="SSF51338">
    <property type="entry name" value="Composite domain of metallo-dependent hydrolases"/>
    <property type="match status" value="1"/>
</dbReference>
<dbReference type="Proteomes" id="UP000295008">
    <property type="component" value="Unassembled WGS sequence"/>
</dbReference>
<sequence length="459" mass="48504">METDVYDLVIRGGMLVDPERATVTPGNIGIRNGRIARIAPDELRGDRLIGAAGRIVCPGFIDSHAHIDGVQSGAELAALQGITTTVGGNCGGGPVDLAAFFGALEERGFPIHQAQFIGHSLSLRRRVGLDDPYLAATSQQIADMAELAEAAFRAGAGGLSLGLEYAPGSSFAEILSLSKMAARYGRPVAIHTRVLSKGDLDSLDEAFRIAEQSGAAVLVSHFVYQYGGGYMAKALAMVDRARQKGLPVAIDSGMYASFATHIGTPVFSEKAMAEFGWRPGDLLAATGPHRGRRLNAPLYHELRRHQPDTLIIWRGGDEREIALPLLRDYAMVSSDAGSSASGAAHEGHPQCAGNFPRFFRKLVREEGLLPLAQAVAKCTIVPARFLGLAHKGRLREGADADLVVFDSARIGDRAGFPGIGDPVAPPEGIDSVIVAGQTVVRDGRIIPGALPGKPLRAGM</sequence>
<dbReference type="AlphaFoldDB" id="A0A4V2QGA9"/>
<evidence type="ECO:0000313" key="3">
    <source>
        <dbReference type="Proteomes" id="UP000295008"/>
    </source>
</evidence>
<accession>A0A4V2QGA9</accession>
<feature type="domain" description="Amidohydrolase 3" evidence="1">
    <location>
        <begin position="353"/>
        <end position="440"/>
    </location>
</feature>
<evidence type="ECO:0000259" key="1">
    <source>
        <dbReference type="Pfam" id="PF07969"/>
    </source>
</evidence>
<dbReference type="EMBL" id="SLUN01000003">
    <property type="protein sequence ID" value="TCL75117.1"/>
    <property type="molecule type" value="Genomic_DNA"/>
</dbReference>
<dbReference type="InterPro" id="IPR032466">
    <property type="entry name" value="Metal_Hydrolase"/>
</dbReference>
<dbReference type="Gene3D" id="2.30.40.10">
    <property type="entry name" value="Urease, subunit C, domain 1"/>
    <property type="match status" value="1"/>
</dbReference>
<feature type="domain" description="Amidohydrolase 3" evidence="1">
    <location>
        <begin position="48"/>
        <end position="93"/>
    </location>
</feature>
<reference evidence="2 3" key="1">
    <citation type="submission" date="2019-03" db="EMBL/GenBank/DDBJ databases">
        <title>Genomic Encyclopedia of Type Strains, Phase IV (KMG-IV): sequencing the most valuable type-strain genomes for metagenomic binning, comparative biology and taxonomic classification.</title>
        <authorList>
            <person name="Goeker M."/>
        </authorList>
    </citation>
    <scope>NUCLEOTIDE SEQUENCE [LARGE SCALE GENOMIC DNA]</scope>
    <source>
        <strain evidence="2 3">LX-B</strain>
    </source>
</reference>
<dbReference type="PANTHER" id="PTHR11647">
    <property type="entry name" value="HYDRANTOINASE/DIHYDROPYRIMIDINASE FAMILY MEMBER"/>
    <property type="match status" value="1"/>
</dbReference>
<name>A0A4V2QGA9_HYDET</name>
<comment type="caution">
    <text evidence="2">The sequence shown here is derived from an EMBL/GenBank/DDBJ whole genome shotgun (WGS) entry which is preliminary data.</text>
</comment>
<dbReference type="Pfam" id="PF07969">
    <property type="entry name" value="Amidohydro_3"/>
    <property type="match status" value="2"/>
</dbReference>
<dbReference type="Gene3D" id="3.30.1490.130">
    <property type="entry name" value="D-aminoacylase. Domain 3"/>
    <property type="match status" value="1"/>
</dbReference>
<dbReference type="Gene3D" id="3.20.20.140">
    <property type="entry name" value="Metal-dependent hydrolases"/>
    <property type="match status" value="1"/>
</dbReference>
<gene>
    <name evidence="2" type="ORF">EDC14_100348</name>
</gene>
<dbReference type="RefSeq" id="WP_243662794.1">
    <property type="nucleotide sequence ID" value="NZ_SLUN01000003.1"/>
</dbReference>
<dbReference type="InterPro" id="IPR013108">
    <property type="entry name" value="Amidohydro_3"/>
</dbReference>
<proteinExistence type="predicted"/>
<evidence type="ECO:0000313" key="2">
    <source>
        <dbReference type="EMBL" id="TCL75117.1"/>
    </source>
</evidence>
<dbReference type="PANTHER" id="PTHR11647:SF1">
    <property type="entry name" value="COLLAPSIN RESPONSE MEDIATOR PROTEIN"/>
    <property type="match status" value="1"/>
</dbReference>
<protein>
    <submittedName>
        <fullName evidence="2">N-acyl-D-amino-acid deacylase</fullName>
    </submittedName>
</protein>